<dbReference type="EMBL" id="JAPFFF010000034">
    <property type="protein sequence ID" value="KAK8843616.1"/>
    <property type="molecule type" value="Genomic_DNA"/>
</dbReference>
<reference evidence="3 4" key="1">
    <citation type="submission" date="2024-04" db="EMBL/GenBank/DDBJ databases">
        <title>Tritrichomonas musculus Genome.</title>
        <authorList>
            <person name="Alves-Ferreira E."/>
            <person name="Grigg M."/>
            <person name="Lorenzi H."/>
            <person name="Galac M."/>
        </authorList>
    </citation>
    <scope>NUCLEOTIDE SEQUENCE [LARGE SCALE GENOMIC DNA]</scope>
    <source>
        <strain evidence="3 4">EAF2021</strain>
    </source>
</reference>
<dbReference type="Pfam" id="PF08487">
    <property type="entry name" value="VIT"/>
    <property type="match status" value="1"/>
</dbReference>
<name>A0ABR2HBZ8_9EUKA</name>
<sequence length="734" mass="82803">MSFGSCCISEDNEYIEMDAKSVQIKGNQCGLLFNFELIQTFYHTQQNPQEVSYLFPNDLKICIYDTTFVVGKEIIKPKLEPKEEAEEIYEESVMRGHTAIYGSNIANGLTKFKLGNVPANTDSFTGNVTKQNSFFVKFPLDVYTPSGSKNCLDVLSSDFIFHLQCDKDKIKDVKSNIINGNYDDLQKVFSIKNQVNCKEDEKSIIINFETINPIQSSVLVGQSTNDYDNCAITIFPNLEDKQSDSPKEFIFVIDCSGSMGGTSIKKASECLEVFIRSLPANSYFNIVRFGSKYEKLFENSIQYNESSFEKALKLVKQLKADLGGTELYQPLQVIFNEQNKMGQKQVFIMTDGEVSDPQPILNLVSQNSNENRCFTIGIGRGCDAGLVESIARLSGGKCDFVQEGDSISEKVIPQLQSSLFGIITSVQIHVENNDEFQMSPYPLPNISSKGSCIIYLRSKNKNKNENKFDKNFLITANYADENIEIPISEVNHSQNYEEDEFGCSEGRNIGKAILPLFAFNLLREYEEKTDESDEEIKNAIELSLSSGVLCKYTGYVGISGEKCSQLYNDEDELYEFDNACCFGSMNDDDYDADCCCAPMMDYNDSFDNMNVKRQESNSDGFYNMKVKRQESNSDGFDFMSVIGLQNFSGYWDDLDKLNNLLGLNISHIDGVNIANKEIERNCIATLIAIASLHNKALNERNVWIMIEQKAISWLQKILPDANIDKLIDETRILI</sequence>
<dbReference type="PROSITE" id="PS50234">
    <property type="entry name" value="VWFA"/>
    <property type="match status" value="1"/>
</dbReference>
<feature type="domain" description="VIT" evidence="2">
    <location>
        <begin position="3"/>
        <end position="131"/>
    </location>
</feature>
<dbReference type="SMART" id="SM00327">
    <property type="entry name" value="VWA"/>
    <property type="match status" value="1"/>
</dbReference>
<dbReference type="Proteomes" id="UP001470230">
    <property type="component" value="Unassembled WGS sequence"/>
</dbReference>
<protein>
    <submittedName>
        <fullName evidence="3">von Willebrand factor A domain-containing protein 5A</fullName>
    </submittedName>
</protein>
<proteinExistence type="predicted"/>
<dbReference type="InterPro" id="IPR013694">
    <property type="entry name" value="VIT"/>
</dbReference>
<dbReference type="InterPro" id="IPR002035">
    <property type="entry name" value="VWF_A"/>
</dbReference>
<evidence type="ECO:0000313" key="3">
    <source>
        <dbReference type="EMBL" id="KAK8843616.1"/>
    </source>
</evidence>
<dbReference type="Pfam" id="PF13768">
    <property type="entry name" value="VWA_3"/>
    <property type="match status" value="1"/>
</dbReference>
<evidence type="ECO:0000259" key="1">
    <source>
        <dbReference type="PROSITE" id="PS50234"/>
    </source>
</evidence>
<dbReference type="PROSITE" id="PS51468">
    <property type="entry name" value="VIT"/>
    <property type="match status" value="1"/>
</dbReference>
<dbReference type="Gene3D" id="3.40.50.410">
    <property type="entry name" value="von Willebrand factor, type A domain"/>
    <property type="match status" value="1"/>
</dbReference>
<dbReference type="InterPro" id="IPR036465">
    <property type="entry name" value="vWFA_dom_sf"/>
</dbReference>
<comment type="caution">
    <text evidence="3">The sequence shown here is derived from an EMBL/GenBank/DDBJ whole genome shotgun (WGS) entry which is preliminary data.</text>
</comment>
<dbReference type="SUPFAM" id="SSF53300">
    <property type="entry name" value="vWA-like"/>
    <property type="match status" value="1"/>
</dbReference>
<feature type="domain" description="VWFA" evidence="1">
    <location>
        <begin position="248"/>
        <end position="419"/>
    </location>
</feature>
<dbReference type="PANTHER" id="PTHR45737:SF6">
    <property type="entry name" value="VON WILLEBRAND FACTOR A DOMAIN-CONTAINING PROTEIN 5A"/>
    <property type="match status" value="1"/>
</dbReference>
<evidence type="ECO:0000259" key="2">
    <source>
        <dbReference type="PROSITE" id="PS51468"/>
    </source>
</evidence>
<evidence type="ECO:0000313" key="4">
    <source>
        <dbReference type="Proteomes" id="UP001470230"/>
    </source>
</evidence>
<accession>A0ABR2HBZ8</accession>
<organism evidence="3 4">
    <name type="scientific">Tritrichomonas musculus</name>
    <dbReference type="NCBI Taxonomy" id="1915356"/>
    <lineage>
        <taxon>Eukaryota</taxon>
        <taxon>Metamonada</taxon>
        <taxon>Parabasalia</taxon>
        <taxon>Tritrichomonadida</taxon>
        <taxon>Tritrichomonadidae</taxon>
        <taxon>Tritrichomonas</taxon>
    </lineage>
</organism>
<keyword evidence="4" id="KW-1185">Reference proteome</keyword>
<dbReference type="PANTHER" id="PTHR45737">
    <property type="entry name" value="VON WILLEBRAND FACTOR A DOMAIN-CONTAINING PROTEIN 5A"/>
    <property type="match status" value="1"/>
</dbReference>
<gene>
    <name evidence="3" type="ORF">M9Y10_024676</name>
</gene>